<dbReference type="Proteomes" id="UP001497744">
    <property type="component" value="Unassembled WGS sequence"/>
</dbReference>
<dbReference type="CDD" id="cd23800">
    <property type="entry name" value="UBCc_UBE2K"/>
    <property type="match status" value="1"/>
</dbReference>
<evidence type="ECO:0000256" key="5">
    <source>
        <dbReference type="PROSITE-ProRule" id="PRU10133"/>
    </source>
</evidence>
<reference evidence="9 10" key="1">
    <citation type="submission" date="2021-06" db="EMBL/GenBank/DDBJ databases">
        <title>Genome sequence of Babesia caballi.</title>
        <authorList>
            <person name="Yamagishi J."/>
            <person name="Kidaka T."/>
            <person name="Ochi A."/>
        </authorList>
    </citation>
    <scope>NUCLEOTIDE SEQUENCE [LARGE SCALE GENOMIC DNA]</scope>
    <source>
        <strain evidence="9">USDA-D6B2</strain>
    </source>
</reference>
<feature type="domain" description="UBA" evidence="7">
    <location>
        <begin position="167"/>
        <end position="207"/>
    </location>
</feature>
<comment type="similarity">
    <text evidence="6">Belongs to the ubiquitin-conjugating enzyme family.</text>
</comment>
<dbReference type="EMBL" id="BPLF01000002">
    <property type="protein sequence ID" value="GIX62680.1"/>
    <property type="molecule type" value="Genomic_DNA"/>
</dbReference>
<dbReference type="PROSITE" id="PS00183">
    <property type="entry name" value="UBC_1"/>
    <property type="match status" value="1"/>
</dbReference>
<dbReference type="SMART" id="SM00212">
    <property type="entry name" value="UBCc"/>
    <property type="match status" value="1"/>
</dbReference>
<dbReference type="GO" id="GO:0005524">
    <property type="term" value="F:ATP binding"/>
    <property type="evidence" value="ECO:0007669"/>
    <property type="project" value="UniProtKB-UniRule"/>
</dbReference>
<dbReference type="GeneID" id="94194161"/>
<evidence type="ECO:0000256" key="1">
    <source>
        <dbReference type="ARBA" id="ARBA00022679"/>
    </source>
</evidence>
<evidence type="ECO:0000256" key="3">
    <source>
        <dbReference type="ARBA" id="ARBA00022786"/>
    </source>
</evidence>
<dbReference type="SUPFAM" id="SSF46934">
    <property type="entry name" value="UBA-like"/>
    <property type="match status" value="1"/>
</dbReference>
<dbReference type="InterPro" id="IPR000608">
    <property type="entry name" value="UBC"/>
</dbReference>
<organism evidence="9 10">
    <name type="scientific">Babesia caballi</name>
    <dbReference type="NCBI Taxonomy" id="5871"/>
    <lineage>
        <taxon>Eukaryota</taxon>
        <taxon>Sar</taxon>
        <taxon>Alveolata</taxon>
        <taxon>Apicomplexa</taxon>
        <taxon>Aconoidasida</taxon>
        <taxon>Piroplasmida</taxon>
        <taxon>Babesiidae</taxon>
        <taxon>Babesia</taxon>
    </lineage>
</organism>
<dbReference type="PROSITE" id="PS50030">
    <property type="entry name" value="UBA"/>
    <property type="match status" value="1"/>
</dbReference>
<dbReference type="InterPro" id="IPR023313">
    <property type="entry name" value="UBQ-conjugating_AS"/>
</dbReference>
<dbReference type="Gene3D" id="1.10.8.10">
    <property type="entry name" value="DNA helicase RuvA subunit, C-terminal domain"/>
    <property type="match status" value="1"/>
</dbReference>
<proteinExistence type="inferred from homology"/>
<dbReference type="InterPro" id="IPR009060">
    <property type="entry name" value="UBA-like_sf"/>
</dbReference>
<keyword evidence="3 6" id="KW-0833">Ubl conjugation pathway</keyword>
<evidence type="ECO:0000313" key="9">
    <source>
        <dbReference type="EMBL" id="GIX62680.1"/>
    </source>
</evidence>
<evidence type="ECO:0000256" key="6">
    <source>
        <dbReference type="RuleBase" id="RU362109"/>
    </source>
</evidence>
<evidence type="ECO:0000259" key="7">
    <source>
        <dbReference type="PROSITE" id="PS50030"/>
    </source>
</evidence>
<feature type="active site" description="Glycyl thioester intermediate" evidence="5">
    <location>
        <position position="101"/>
    </location>
</feature>
<dbReference type="AlphaFoldDB" id="A0AAV4LS02"/>
<keyword evidence="2 6" id="KW-0547">Nucleotide-binding</keyword>
<sequence length="208" mass="23540">MTFEHVRLERELKDIQRDPESSVDAHTVDGDIYTWKGYIKGPIQTPYEGGHFILGIKIPRDYPYNPPKVGPGSPAKLTREQIHFETKIWHPNISSETGAICLDVLKNEWSPALTIRTALLSIQALMSAPEPDDPQDAEVASMYRRNYAEFVRTAKLWTATFAQNRSETREGKIATLLDMGIDRETAVKALEDNRWDTTVAINRIIDGS</sequence>
<evidence type="ECO:0000313" key="10">
    <source>
        <dbReference type="Proteomes" id="UP001497744"/>
    </source>
</evidence>
<evidence type="ECO:0000259" key="8">
    <source>
        <dbReference type="PROSITE" id="PS50127"/>
    </source>
</evidence>
<dbReference type="PROSITE" id="PS50127">
    <property type="entry name" value="UBC_2"/>
    <property type="match status" value="1"/>
</dbReference>
<dbReference type="SUPFAM" id="SSF54495">
    <property type="entry name" value="UBC-like"/>
    <property type="match status" value="1"/>
</dbReference>
<evidence type="ECO:0000256" key="2">
    <source>
        <dbReference type="ARBA" id="ARBA00022741"/>
    </source>
</evidence>
<dbReference type="GO" id="GO:0016740">
    <property type="term" value="F:transferase activity"/>
    <property type="evidence" value="ECO:0007669"/>
    <property type="project" value="UniProtKB-KW"/>
</dbReference>
<dbReference type="Gene3D" id="3.10.110.10">
    <property type="entry name" value="Ubiquitin Conjugating Enzyme"/>
    <property type="match status" value="1"/>
</dbReference>
<feature type="domain" description="UBC core" evidence="8">
    <location>
        <begin position="3"/>
        <end position="163"/>
    </location>
</feature>
<dbReference type="SMART" id="SM00165">
    <property type="entry name" value="UBA"/>
    <property type="match status" value="1"/>
</dbReference>
<gene>
    <name evidence="9" type="ORF">BcabD6B2_21150</name>
</gene>
<dbReference type="PANTHER" id="PTHR24068">
    <property type="entry name" value="UBIQUITIN-CONJUGATING ENZYME E2"/>
    <property type="match status" value="1"/>
</dbReference>
<accession>A0AAV4LS02</accession>
<keyword evidence="1" id="KW-0808">Transferase</keyword>
<dbReference type="InterPro" id="IPR016135">
    <property type="entry name" value="UBQ-conjugating_enzyme/RWD"/>
</dbReference>
<protein>
    <submittedName>
        <fullName evidence="9">Ubiquitin-conjugating enzyme, putative</fullName>
    </submittedName>
</protein>
<keyword evidence="4 6" id="KW-0067">ATP-binding</keyword>
<keyword evidence="10" id="KW-1185">Reference proteome</keyword>
<dbReference type="RefSeq" id="XP_067714749.1">
    <property type="nucleotide sequence ID" value="XM_067858648.1"/>
</dbReference>
<evidence type="ECO:0000256" key="4">
    <source>
        <dbReference type="ARBA" id="ARBA00022840"/>
    </source>
</evidence>
<dbReference type="InterPro" id="IPR015940">
    <property type="entry name" value="UBA"/>
</dbReference>
<name>A0AAV4LS02_BABCB</name>
<dbReference type="Pfam" id="PF00179">
    <property type="entry name" value="UQ_con"/>
    <property type="match status" value="1"/>
</dbReference>
<comment type="caution">
    <text evidence="9">The sequence shown here is derived from an EMBL/GenBank/DDBJ whole genome shotgun (WGS) entry which is preliminary data.</text>
</comment>